<dbReference type="GO" id="GO:0046513">
    <property type="term" value="P:ceramide biosynthetic process"/>
    <property type="evidence" value="ECO:0007669"/>
    <property type="project" value="TreeGrafter"/>
</dbReference>
<dbReference type="AlphaFoldDB" id="A0A015JYV6"/>
<gene>
    <name evidence="3" type="ORF">RirG_048640</name>
</gene>
<keyword evidence="1" id="KW-0812">Transmembrane</keyword>
<sequence>MIPPSARPFPEVEDEIQYDYRHPLYIGDWRKSIAYIDEDFAIDDLDEPHMKRRITILNHHPEIEQLYGYDIKTIPITIIVVLMQIIAAYIFGRILLDWDWVMIIYSYVIGGAMTQIYFAIIHEAAHCLTAPTRCQNRMVGLLANIAIPLPLAMSFRRYHLEHHVFQGVSGIDPDLPLKWEMNLIRGNTMLKLLWLNLYPAIYLYRNIIKLKGPQYWEYVNWIFTAIINVLIYYFCGGRGILYLFLSLWFGYSIHPAAAHFIQEHYTFDDGQETYSYYGLLNKIFMNVGYHNEHHDFTRIPWSKLPEVRQIASEYYDHLAYHTSWLMVHWNFVTQKQFGPQSRVRRSIQDHRKGRKMLGVLKKSLNEE</sequence>
<dbReference type="Proteomes" id="UP000022910">
    <property type="component" value="Unassembled WGS sequence"/>
</dbReference>
<feature type="domain" description="Sphingolipid delta4-desaturase N-terminal" evidence="2">
    <location>
        <begin position="35"/>
        <end position="73"/>
    </location>
</feature>
<evidence type="ECO:0000313" key="3">
    <source>
        <dbReference type="EMBL" id="EXX74712.1"/>
    </source>
</evidence>
<evidence type="ECO:0000259" key="2">
    <source>
        <dbReference type="SMART" id="SM01269"/>
    </source>
</evidence>
<name>A0A015JYV6_RHIIW</name>
<accession>A0A015JYV6</accession>
<feature type="transmembrane region" description="Helical" evidence="1">
    <location>
        <begin position="74"/>
        <end position="96"/>
    </location>
</feature>
<dbReference type="OrthoDB" id="200948at2759"/>
<comment type="caution">
    <text evidence="3">The sequence shown here is derived from an EMBL/GenBank/DDBJ whole genome shotgun (WGS) entry which is preliminary data.</text>
</comment>
<keyword evidence="4" id="KW-1185">Reference proteome</keyword>
<dbReference type="STRING" id="1432141.A0A015JYV6"/>
<dbReference type="PANTHER" id="PTHR12879:SF8">
    <property type="entry name" value="SPHINGOLIPID DELTA(4)-DESATURASE DES1"/>
    <property type="match status" value="1"/>
</dbReference>
<dbReference type="OMA" id="KEFYETM"/>
<dbReference type="GO" id="GO:0042284">
    <property type="term" value="F:sphingolipid delta-4 desaturase activity"/>
    <property type="evidence" value="ECO:0007669"/>
    <property type="project" value="TreeGrafter"/>
</dbReference>
<proteinExistence type="predicted"/>
<evidence type="ECO:0000313" key="4">
    <source>
        <dbReference type="Proteomes" id="UP000022910"/>
    </source>
</evidence>
<dbReference type="PANTHER" id="PTHR12879">
    <property type="entry name" value="SPHINGOLIPID DELTA 4 DESATURASE/C-4 HYDROXYLASE PROTEIN DES2"/>
    <property type="match status" value="1"/>
</dbReference>
<protein>
    <recommendedName>
        <fullName evidence="2">Sphingolipid delta4-desaturase N-terminal domain-containing protein</fullName>
    </recommendedName>
</protein>
<dbReference type="InterPro" id="IPR005804">
    <property type="entry name" value="FA_desaturase_dom"/>
</dbReference>
<keyword evidence="1" id="KW-0472">Membrane</keyword>
<feature type="transmembrane region" description="Helical" evidence="1">
    <location>
        <begin position="141"/>
        <end position="159"/>
    </location>
</feature>
<dbReference type="GO" id="GO:0016020">
    <property type="term" value="C:membrane"/>
    <property type="evidence" value="ECO:0007669"/>
    <property type="project" value="GOC"/>
</dbReference>
<dbReference type="EMBL" id="JEMT01012742">
    <property type="protein sequence ID" value="EXX74712.1"/>
    <property type="molecule type" value="Genomic_DNA"/>
</dbReference>
<dbReference type="InterPro" id="IPR013866">
    <property type="entry name" value="Sphingolipid_d4-desaturase_N"/>
</dbReference>
<dbReference type="Pfam" id="PF08557">
    <property type="entry name" value="Lipid_DES"/>
    <property type="match status" value="1"/>
</dbReference>
<evidence type="ECO:0000256" key="1">
    <source>
        <dbReference type="SAM" id="Phobius"/>
    </source>
</evidence>
<dbReference type="HOGENOM" id="CLU_032156_0_0_1"/>
<dbReference type="SMART" id="SM01269">
    <property type="entry name" value="Lipid_DES"/>
    <property type="match status" value="1"/>
</dbReference>
<feature type="transmembrane region" description="Helical" evidence="1">
    <location>
        <begin position="183"/>
        <end position="203"/>
    </location>
</feature>
<feature type="transmembrane region" description="Helical" evidence="1">
    <location>
        <begin position="102"/>
        <end position="120"/>
    </location>
</feature>
<keyword evidence="1" id="KW-1133">Transmembrane helix</keyword>
<feature type="transmembrane region" description="Helical" evidence="1">
    <location>
        <begin position="215"/>
        <end position="234"/>
    </location>
</feature>
<dbReference type="Pfam" id="PF00487">
    <property type="entry name" value="FA_desaturase"/>
    <property type="match status" value="1"/>
</dbReference>
<reference evidence="3 4" key="1">
    <citation type="submission" date="2014-02" db="EMBL/GenBank/DDBJ databases">
        <title>Single nucleus genome sequencing reveals high similarity among nuclei of an endomycorrhizal fungus.</title>
        <authorList>
            <person name="Lin K."/>
            <person name="Geurts R."/>
            <person name="Zhang Z."/>
            <person name="Limpens E."/>
            <person name="Saunders D.G."/>
            <person name="Mu D."/>
            <person name="Pang E."/>
            <person name="Cao H."/>
            <person name="Cha H."/>
            <person name="Lin T."/>
            <person name="Zhou Q."/>
            <person name="Shang Y."/>
            <person name="Li Y."/>
            <person name="Ivanov S."/>
            <person name="Sharma T."/>
            <person name="Velzen R.V."/>
            <person name="Ruijter N.D."/>
            <person name="Aanen D.K."/>
            <person name="Win J."/>
            <person name="Kamoun S."/>
            <person name="Bisseling T."/>
            <person name="Huang S."/>
        </authorList>
    </citation>
    <scope>NUCLEOTIDE SEQUENCE [LARGE SCALE GENOMIC DNA]</scope>
    <source>
        <strain evidence="4">DAOM197198w</strain>
    </source>
</reference>
<organism evidence="3 4">
    <name type="scientific">Rhizophagus irregularis (strain DAOM 197198w)</name>
    <name type="common">Glomus intraradices</name>
    <dbReference type="NCBI Taxonomy" id="1432141"/>
    <lineage>
        <taxon>Eukaryota</taxon>
        <taxon>Fungi</taxon>
        <taxon>Fungi incertae sedis</taxon>
        <taxon>Mucoromycota</taxon>
        <taxon>Glomeromycotina</taxon>
        <taxon>Glomeromycetes</taxon>
        <taxon>Glomerales</taxon>
        <taxon>Glomeraceae</taxon>
        <taxon>Rhizophagus</taxon>
    </lineage>
</organism>